<dbReference type="PANTHER" id="PTHR43135">
    <property type="entry name" value="ALPHA-D-RIBOSE 1-METHYLPHOSPHONATE 5-TRIPHOSPHATE DIPHOSPHATASE"/>
    <property type="match status" value="1"/>
</dbReference>
<dbReference type="SUPFAM" id="SSF51556">
    <property type="entry name" value="Metallo-dependent hydrolases"/>
    <property type="match status" value="1"/>
</dbReference>
<protein>
    <submittedName>
        <fullName evidence="3">Amidohydrolase family protein</fullName>
    </submittedName>
</protein>
<dbReference type="Proteomes" id="UP001202831">
    <property type="component" value="Unassembled WGS sequence"/>
</dbReference>
<gene>
    <name evidence="3" type="ORF">L2725_04295</name>
</gene>
<feature type="domain" description="Amidohydrolase-related" evidence="2">
    <location>
        <begin position="345"/>
        <end position="404"/>
    </location>
</feature>
<dbReference type="InterPro" id="IPR006680">
    <property type="entry name" value="Amidohydro-rel"/>
</dbReference>
<dbReference type="InterPro" id="IPR032466">
    <property type="entry name" value="Metal_Hydrolase"/>
</dbReference>
<dbReference type="SUPFAM" id="SSF51338">
    <property type="entry name" value="Composite domain of metallo-dependent hydrolases"/>
    <property type="match status" value="1"/>
</dbReference>
<reference evidence="3 4" key="1">
    <citation type="submission" date="2022-01" db="EMBL/GenBank/DDBJ databases">
        <title>Whole genome-based taxonomy of the Shewanellaceae.</title>
        <authorList>
            <person name="Martin-Rodriguez A.J."/>
        </authorList>
    </citation>
    <scope>NUCLEOTIDE SEQUENCE [LARGE SCALE GENOMIC DNA]</scope>
    <source>
        <strain evidence="3 4">DSM 21332</strain>
    </source>
</reference>
<comment type="caution">
    <text evidence="3">The sequence shown here is derived from an EMBL/GenBank/DDBJ whole genome shotgun (WGS) entry which is preliminary data.</text>
</comment>
<dbReference type="PANTHER" id="PTHR43135:SF3">
    <property type="entry name" value="ALPHA-D-RIBOSE 1-METHYLPHOSPHONATE 5-TRIPHOSPHATE DIPHOSPHATASE"/>
    <property type="match status" value="1"/>
</dbReference>
<feature type="chain" id="PRO_5046664154" evidence="1">
    <location>
        <begin position="19"/>
        <end position="421"/>
    </location>
</feature>
<feature type="signal peptide" evidence="1">
    <location>
        <begin position="1"/>
        <end position="18"/>
    </location>
</feature>
<dbReference type="RefSeq" id="WP_249247790.1">
    <property type="nucleotide sequence ID" value="NZ_JAKIKT010000001.1"/>
</dbReference>
<dbReference type="InterPro" id="IPR051781">
    <property type="entry name" value="Metallo-dep_Hydrolase"/>
</dbReference>
<accession>A0ABT0N3S4</accession>
<name>A0ABT0N3S4_9GAMM</name>
<dbReference type="Gene3D" id="3.20.20.140">
    <property type="entry name" value="Metal-dependent hydrolases"/>
    <property type="match status" value="1"/>
</dbReference>
<dbReference type="Gene3D" id="2.30.40.10">
    <property type="entry name" value="Urease, subunit C, domain 1"/>
    <property type="match status" value="1"/>
</dbReference>
<proteinExistence type="predicted"/>
<evidence type="ECO:0000256" key="1">
    <source>
        <dbReference type="SAM" id="SignalP"/>
    </source>
</evidence>
<evidence type="ECO:0000313" key="3">
    <source>
        <dbReference type="EMBL" id="MCL2913005.1"/>
    </source>
</evidence>
<evidence type="ECO:0000313" key="4">
    <source>
        <dbReference type="Proteomes" id="UP001202831"/>
    </source>
</evidence>
<keyword evidence="4" id="KW-1185">Reference proteome</keyword>
<organism evidence="3 4">
    <name type="scientific">Shewanella corallii</name>
    <dbReference type="NCBI Taxonomy" id="560080"/>
    <lineage>
        <taxon>Bacteria</taxon>
        <taxon>Pseudomonadati</taxon>
        <taxon>Pseudomonadota</taxon>
        <taxon>Gammaproteobacteria</taxon>
        <taxon>Alteromonadales</taxon>
        <taxon>Shewanellaceae</taxon>
        <taxon>Shewanella</taxon>
    </lineage>
</organism>
<keyword evidence="1" id="KW-0732">Signal</keyword>
<dbReference type="EMBL" id="JAKIKT010000001">
    <property type="protein sequence ID" value="MCL2913005.1"/>
    <property type="molecule type" value="Genomic_DNA"/>
</dbReference>
<dbReference type="Pfam" id="PF01979">
    <property type="entry name" value="Amidohydro_1"/>
    <property type="match status" value="1"/>
</dbReference>
<evidence type="ECO:0000259" key="2">
    <source>
        <dbReference type="Pfam" id="PF01979"/>
    </source>
</evidence>
<dbReference type="InterPro" id="IPR011059">
    <property type="entry name" value="Metal-dep_hydrolase_composite"/>
</dbReference>
<sequence>MRVLAMMTGLLMASPALAHDMVPGAPQSQPILLQNALVHTVSVGSLEDTDILIENGLITAVGSDLQADGAQVIDLTGKQVYPGLIALNTFLGLTEISMVRATVDTAEVGKLNPEVKASVAFNPDSELIPTVRSNGITHVQVVPQGRGLTGQSTLVNLDSWTIVDGEVDTPAAIHLHWPTVWRWSSDEKRRKKQQEQLDADIQTIHSAFEDAYRYHLAAKADKVTSSDIRWQAMLPLFSGEAKLFAHADNQGDIEQILDIARRYNIKPVIVGGYDAWRMPEMLSEAGASVIYPHVFSFPRRSDEPIDLPFRIPAMLEQADIPFAFGFRADWDARNLPFAAGQSISYGLNKQDALKAVTLDAARIMGANKMGSIAPGYKASLIISSGDIFNPMEANIEAMYIDGRQVDLNNRHRQLYQKYLKR</sequence>